<dbReference type="Pfam" id="PF00339">
    <property type="entry name" value="Arrestin_N"/>
    <property type="match status" value="1"/>
</dbReference>
<dbReference type="EMBL" id="JAQQWK010000009">
    <property type="protein sequence ID" value="KAK8034295.1"/>
    <property type="molecule type" value="Genomic_DNA"/>
</dbReference>
<accession>A0ABR1SKQ7</accession>
<keyword evidence="3" id="KW-1185">Reference proteome</keyword>
<dbReference type="InterPro" id="IPR011021">
    <property type="entry name" value="Arrestin-like_N"/>
</dbReference>
<dbReference type="Gene3D" id="2.60.40.640">
    <property type="match status" value="1"/>
</dbReference>
<feature type="domain" description="Arrestin-like N-terminal" evidence="1">
    <location>
        <begin position="12"/>
        <end position="111"/>
    </location>
</feature>
<gene>
    <name evidence="2" type="ORF">PG993_009290</name>
</gene>
<dbReference type="Proteomes" id="UP001444661">
    <property type="component" value="Unassembled WGS sequence"/>
</dbReference>
<dbReference type="InterPro" id="IPR014752">
    <property type="entry name" value="Arrestin-like_C"/>
</dbReference>
<evidence type="ECO:0000313" key="3">
    <source>
        <dbReference type="Proteomes" id="UP001444661"/>
    </source>
</evidence>
<organism evidence="2 3">
    <name type="scientific">Apiospora rasikravindrae</name>
    <dbReference type="NCBI Taxonomy" id="990691"/>
    <lineage>
        <taxon>Eukaryota</taxon>
        <taxon>Fungi</taxon>
        <taxon>Dikarya</taxon>
        <taxon>Ascomycota</taxon>
        <taxon>Pezizomycotina</taxon>
        <taxon>Sordariomycetes</taxon>
        <taxon>Xylariomycetidae</taxon>
        <taxon>Amphisphaeriales</taxon>
        <taxon>Apiosporaceae</taxon>
        <taxon>Apiospora</taxon>
    </lineage>
</organism>
<evidence type="ECO:0000313" key="2">
    <source>
        <dbReference type="EMBL" id="KAK8034295.1"/>
    </source>
</evidence>
<sequence length="462" mass="52126">MPLGLQQSIAASIELDNFQLSYKPGDVITGNVVRIQLDQPDEVVVTLQFWARVKTRIAESQSNGANGTNSTRHYEGESTLFNIAETLYQGRAMVGKNVWPFTVTIPDTHLPPRPAAGNTLPPSHYLRNEHLARMRQRRNYLYVKYVMEADVQSLTKKGKSALAVLPLNIRAPSSPTPIRDFETRAMATEETIRTLHLLPEYANESLSFRQHMRSVFKRSTIPQYNFAIVVEFPTVIQLEHPTPIPFKIRGIVRNGESETTSAVAEKPPDIHLVSGQVYLRSVTNTDGLDAYSYKLSGVSEGRWNHHPLIMRTDFLDFSGKQFVVPMEGKQEHAWIDIGTAVSLGVSTRGVQESGLFRTFQLPLFPSFHSQHVQHIHQIKWELTFACAGKKCEIRGSTRFASWDRVRSARNRSWTLSAPMGSRELTGPGRTAMLTTQSSHLECRKHQPTQDDRICVAVQARVR</sequence>
<proteinExistence type="predicted"/>
<name>A0ABR1SKQ7_9PEZI</name>
<reference evidence="2 3" key="1">
    <citation type="submission" date="2023-01" db="EMBL/GenBank/DDBJ databases">
        <title>Analysis of 21 Apiospora genomes using comparative genomics revels a genus with tremendous synthesis potential of carbohydrate active enzymes and secondary metabolites.</title>
        <authorList>
            <person name="Sorensen T."/>
        </authorList>
    </citation>
    <scope>NUCLEOTIDE SEQUENCE [LARGE SCALE GENOMIC DNA]</scope>
    <source>
        <strain evidence="2 3">CBS 33761</strain>
    </source>
</reference>
<protein>
    <recommendedName>
        <fullName evidence="1">Arrestin-like N-terminal domain-containing protein</fullName>
    </recommendedName>
</protein>
<comment type="caution">
    <text evidence="2">The sequence shown here is derived from an EMBL/GenBank/DDBJ whole genome shotgun (WGS) entry which is preliminary data.</text>
</comment>
<evidence type="ECO:0000259" key="1">
    <source>
        <dbReference type="Pfam" id="PF00339"/>
    </source>
</evidence>